<sequence>MIQIIVFALGLILGGVVVWFYKKPEKRKTGSENIGEFNKERERVIDKNKRKILDFMAGKEKITNDDVQKLLGVSDATAERYLNELEKERQIKQVGEVGHYVYYKKAIQY</sequence>
<keyword evidence="1" id="KW-0812">Transmembrane</keyword>
<dbReference type="AlphaFoldDB" id="A0A1G2IUZ7"/>
<name>A0A1G2IUZ7_9BACT</name>
<dbReference type="EMBL" id="MHPJ01000018">
    <property type="protein sequence ID" value="OGZ78553.1"/>
    <property type="molecule type" value="Genomic_DNA"/>
</dbReference>
<dbReference type="Proteomes" id="UP000178650">
    <property type="component" value="Unassembled WGS sequence"/>
</dbReference>
<reference evidence="2 3" key="1">
    <citation type="journal article" date="2016" name="Nat. Commun.">
        <title>Thousands of microbial genomes shed light on interconnected biogeochemical processes in an aquifer system.</title>
        <authorList>
            <person name="Anantharaman K."/>
            <person name="Brown C.T."/>
            <person name="Hug L.A."/>
            <person name="Sharon I."/>
            <person name="Castelle C.J."/>
            <person name="Probst A.J."/>
            <person name="Thomas B.C."/>
            <person name="Singh A."/>
            <person name="Wilkins M.J."/>
            <person name="Karaoz U."/>
            <person name="Brodie E.L."/>
            <person name="Williams K.H."/>
            <person name="Hubbard S.S."/>
            <person name="Banfield J.F."/>
        </authorList>
    </citation>
    <scope>NUCLEOTIDE SEQUENCE [LARGE SCALE GENOMIC DNA]</scope>
</reference>
<dbReference type="InterPro" id="IPR036388">
    <property type="entry name" value="WH-like_DNA-bd_sf"/>
</dbReference>
<feature type="transmembrane region" description="Helical" evidence="1">
    <location>
        <begin position="6"/>
        <end position="21"/>
    </location>
</feature>
<dbReference type="InterPro" id="IPR036390">
    <property type="entry name" value="WH_DNA-bd_sf"/>
</dbReference>
<dbReference type="Gene3D" id="1.10.10.10">
    <property type="entry name" value="Winged helix-like DNA-binding domain superfamily/Winged helix DNA-binding domain"/>
    <property type="match status" value="1"/>
</dbReference>
<evidence type="ECO:0000313" key="2">
    <source>
        <dbReference type="EMBL" id="OGZ78553.1"/>
    </source>
</evidence>
<accession>A0A1G2IUZ7</accession>
<evidence type="ECO:0000313" key="3">
    <source>
        <dbReference type="Proteomes" id="UP000178650"/>
    </source>
</evidence>
<comment type="caution">
    <text evidence="2">The sequence shown here is derived from an EMBL/GenBank/DDBJ whole genome shotgun (WGS) entry which is preliminary data.</text>
</comment>
<dbReference type="Pfam" id="PF13412">
    <property type="entry name" value="HTH_24"/>
    <property type="match status" value="1"/>
</dbReference>
<keyword evidence="1" id="KW-0472">Membrane</keyword>
<organism evidence="2 3">
    <name type="scientific">Candidatus Staskawiczbacteria bacterium RIFOXYB1_FULL_37_44</name>
    <dbReference type="NCBI Taxonomy" id="1802223"/>
    <lineage>
        <taxon>Bacteria</taxon>
        <taxon>Candidatus Staskawicziibacteriota</taxon>
    </lineage>
</organism>
<proteinExistence type="predicted"/>
<gene>
    <name evidence="2" type="ORF">A2358_03560</name>
</gene>
<dbReference type="SUPFAM" id="SSF46785">
    <property type="entry name" value="Winged helix' DNA-binding domain"/>
    <property type="match status" value="1"/>
</dbReference>
<evidence type="ECO:0000256" key="1">
    <source>
        <dbReference type="SAM" id="Phobius"/>
    </source>
</evidence>
<protein>
    <recommendedName>
        <fullName evidence="4">HTH deoR-type domain-containing protein</fullName>
    </recommendedName>
</protein>
<keyword evidence="1" id="KW-1133">Transmembrane helix</keyword>
<evidence type="ECO:0008006" key="4">
    <source>
        <dbReference type="Google" id="ProtNLM"/>
    </source>
</evidence>